<organism evidence="1 2">
    <name type="scientific">Vibrio gigantis</name>
    <dbReference type="NCBI Taxonomy" id="296199"/>
    <lineage>
        <taxon>Bacteria</taxon>
        <taxon>Pseudomonadati</taxon>
        <taxon>Pseudomonadota</taxon>
        <taxon>Gammaproteobacteria</taxon>
        <taxon>Vibrionales</taxon>
        <taxon>Vibrionaceae</taxon>
        <taxon>Vibrio</taxon>
    </lineage>
</organism>
<dbReference type="AlphaFoldDB" id="A0A5M9P0Z7"/>
<gene>
    <name evidence="1" type="ORF">F4W18_09080</name>
</gene>
<dbReference type="Proteomes" id="UP000322521">
    <property type="component" value="Unassembled WGS sequence"/>
</dbReference>
<comment type="caution">
    <text evidence="1">The sequence shown here is derived from an EMBL/GenBank/DDBJ whole genome shotgun (WGS) entry which is preliminary data.</text>
</comment>
<proteinExistence type="predicted"/>
<name>A0A5M9P0Z7_9VIBR</name>
<dbReference type="OrthoDB" id="5893955at2"/>
<protein>
    <submittedName>
        <fullName evidence="1">Uncharacterized protein</fullName>
    </submittedName>
</protein>
<dbReference type="EMBL" id="VXJS01000004">
    <property type="protein sequence ID" value="KAA8677698.1"/>
    <property type="molecule type" value="Genomic_DNA"/>
</dbReference>
<evidence type="ECO:0000313" key="2">
    <source>
        <dbReference type="Proteomes" id="UP000322521"/>
    </source>
</evidence>
<sequence length="106" mass="12364">MSTKKKQNRILLNSISDRDSFIHQQHSNLFPEEYDCLYDSTSEAKARPRGINPMRESYQKEVNLRRLKLGVKPYMGNVGVENIDTSNLMTSLEYCKKVEHEKKANK</sequence>
<evidence type="ECO:0000313" key="1">
    <source>
        <dbReference type="EMBL" id="KAA8677698.1"/>
    </source>
</evidence>
<reference evidence="1 2" key="1">
    <citation type="submission" date="2019-09" db="EMBL/GenBank/DDBJ databases">
        <title>Draft genome sequence of various Type strains from the CCUG.</title>
        <authorList>
            <person name="Pineiro-Iglesias B."/>
            <person name="Tunovic T."/>
            <person name="Unosson C."/>
            <person name="Inganas E."/>
            <person name="Ohlen M."/>
            <person name="Cardew S."/>
            <person name="Jensie-Markopoulos S."/>
            <person name="Salva-Serra F."/>
            <person name="Jaen-Luchoro D."/>
            <person name="Karlsson R."/>
            <person name="Svensson-Stadler L."/>
            <person name="Chun J."/>
            <person name="Moore E."/>
        </authorList>
    </citation>
    <scope>NUCLEOTIDE SEQUENCE [LARGE SCALE GENOMIC DNA]</scope>
    <source>
        <strain evidence="1 2">CCUG 56969T</strain>
    </source>
</reference>
<dbReference type="RefSeq" id="WP_086712653.1">
    <property type="nucleotide sequence ID" value="NZ_AP025493.1"/>
</dbReference>
<keyword evidence="2" id="KW-1185">Reference proteome</keyword>
<accession>A0A5M9P0Z7</accession>